<dbReference type="AlphaFoldDB" id="A0A9P9BQR2"/>
<comment type="caution">
    <text evidence="1">The sequence shown here is derived from an EMBL/GenBank/DDBJ whole genome shotgun (WGS) entry which is preliminary data.</text>
</comment>
<accession>A0A9P9BQR2</accession>
<keyword evidence="2" id="KW-1185">Reference proteome</keyword>
<protein>
    <submittedName>
        <fullName evidence="1">Uncharacterized protein</fullName>
    </submittedName>
</protein>
<dbReference type="RefSeq" id="XP_046009359.1">
    <property type="nucleotide sequence ID" value="XM_046157071.1"/>
</dbReference>
<dbReference type="Proteomes" id="UP000756346">
    <property type="component" value="Unassembled WGS sequence"/>
</dbReference>
<proteinExistence type="predicted"/>
<dbReference type="EMBL" id="JAGTJQ010000008">
    <property type="protein sequence ID" value="KAH7026142.1"/>
    <property type="molecule type" value="Genomic_DNA"/>
</dbReference>
<evidence type="ECO:0000313" key="2">
    <source>
        <dbReference type="Proteomes" id="UP000756346"/>
    </source>
</evidence>
<sequence length="240" mass="25650">MTMCQPTPSAIPPTGLVAPHTPHHASIVPTSELGGGVLFPIVHHQGHGVRYCSGRPCSATGDFYRLLALHDWSDESAPIGKGGLGDCSLGGGLQTTGSGTASTRLRELYPCWANPQRRGREDFTGKHDEDAPSRDDARLYVLSESAIVLVHVARNAASDGRVTLAGAAWWHQKWPSPAPTPAPAPAPARNAAAQPARIFWPRSAFDAASAGAPARAFLRRPRQDAWRRDYCKPQTAVVSL</sequence>
<dbReference type="GeneID" id="70186617"/>
<name>A0A9P9BQR2_9PEZI</name>
<evidence type="ECO:0000313" key="1">
    <source>
        <dbReference type="EMBL" id="KAH7026142.1"/>
    </source>
</evidence>
<gene>
    <name evidence="1" type="ORF">B0I36DRAFT_352045</name>
</gene>
<reference evidence="1" key="1">
    <citation type="journal article" date="2021" name="Nat. Commun.">
        <title>Genetic determinants of endophytism in the Arabidopsis root mycobiome.</title>
        <authorList>
            <person name="Mesny F."/>
            <person name="Miyauchi S."/>
            <person name="Thiergart T."/>
            <person name="Pickel B."/>
            <person name="Atanasova L."/>
            <person name="Karlsson M."/>
            <person name="Huettel B."/>
            <person name="Barry K.W."/>
            <person name="Haridas S."/>
            <person name="Chen C."/>
            <person name="Bauer D."/>
            <person name="Andreopoulos W."/>
            <person name="Pangilinan J."/>
            <person name="LaButti K."/>
            <person name="Riley R."/>
            <person name="Lipzen A."/>
            <person name="Clum A."/>
            <person name="Drula E."/>
            <person name="Henrissat B."/>
            <person name="Kohler A."/>
            <person name="Grigoriev I.V."/>
            <person name="Martin F.M."/>
            <person name="Hacquard S."/>
        </authorList>
    </citation>
    <scope>NUCLEOTIDE SEQUENCE</scope>
    <source>
        <strain evidence="1">MPI-CAGE-CH-0230</strain>
    </source>
</reference>
<organism evidence="1 2">
    <name type="scientific">Microdochium trichocladiopsis</name>
    <dbReference type="NCBI Taxonomy" id="1682393"/>
    <lineage>
        <taxon>Eukaryota</taxon>
        <taxon>Fungi</taxon>
        <taxon>Dikarya</taxon>
        <taxon>Ascomycota</taxon>
        <taxon>Pezizomycotina</taxon>
        <taxon>Sordariomycetes</taxon>
        <taxon>Xylariomycetidae</taxon>
        <taxon>Xylariales</taxon>
        <taxon>Microdochiaceae</taxon>
        <taxon>Microdochium</taxon>
    </lineage>
</organism>